<feature type="domain" description="NADP-dependent oxidoreductase" evidence="7">
    <location>
        <begin position="15"/>
        <end position="290"/>
    </location>
</feature>
<dbReference type="SUPFAM" id="SSF51430">
    <property type="entry name" value="NAD(P)-linked oxidoreductase"/>
    <property type="match status" value="1"/>
</dbReference>
<evidence type="ECO:0000256" key="1">
    <source>
        <dbReference type="ARBA" id="ARBA00007905"/>
    </source>
</evidence>
<evidence type="ECO:0000313" key="9">
    <source>
        <dbReference type="Proteomes" id="UP000434580"/>
    </source>
</evidence>
<accession>A0A5S9PNQ2</accession>
<dbReference type="OrthoDB" id="9804790at2"/>
<dbReference type="InterPro" id="IPR020471">
    <property type="entry name" value="AKR"/>
</dbReference>
<evidence type="ECO:0000256" key="2">
    <source>
        <dbReference type="ARBA" id="ARBA00022857"/>
    </source>
</evidence>
<name>A0A5S9PNQ2_9GAMM</name>
<evidence type="ECO:0000256" key="4">
    <source>
        <dbReference type="PIRSR" id="PIRSR000097-1"/>
    </source>
</evidence>
<dbReference type="Proteomes" id="UP000434580">
    <property type="component" value="Unassembled WGS sequence"/>
</dbReference>
<dbReference type="Gene3D" id="3.20.20.100">
    <property type="entry name" value="NADP-dependent oxidoreductase domain"/>
    <property type="match status" value="1"/>
</dbReference>
<dbReference type="PIRSF" id="PIRSF000097">
    <property type="entry name" value="AKR"/>
    <property type="match status" value="1"/>
</dbReference>
<feature type="binding site" evidence="5">
    <location>
        <position position="110"/>
    </location>
    <ligand>
        <name>substrate</name>
    </ligand>
</feature>
<evidence type="ECO:0000256" key="6">
    <source>
        <dbReference type="PIRSR" id="PIRSR000097-3"/>
    </source>
</evidence>
<dbReference type="PANTHER" id="PTHR11732">
    <property type="entry name" value="ALDO/KETO REDUCTASE"/>
    <property type="match status" value="1"/>
</dbReference>
<dbReference type="PROSITE" id="PS00798">
    <property type="entry name" value="ALDOKETO_REDUCTASE_1"/>
    <property type="match status" value="1"/>
</dbReference>
<dbReference type="FunFam" id="3.20.20.100:FF:000006">
    <property type="entry name" value="Aldo-keto reductase family 1 member A1"/>
    <property type="match status" value="1"/>
</dbReference>
<dbReference type="PROSITE" id="PS00063">
    <property type="entry name" value="ALDOKETO_REDUCTASE_3"/>
    <property type="match status" value="1"/>
</dbReference>
<dbReference type="InterPro" id="IPR023210">
    <property type="entry name" value="NADP_OxRdtase_dom"/>
</dbReference>
<keyword evidence="3 8" id="KW-0560">Oxidoreductase</keyword>
<dbReference type="AlphaFoldDB" id="A0A5S9PNQ2"/>
<dbReference type="PRINTS" id="PR00069">
    <property type="entry name" value="ALDKETRDTASE"/>
</dbReference>
<sequence length="316" mass="35312">MQNLRFYNGDQMPAIGLGTWKSQPGVVGNAVDAAVRAGYRHIDCAAAYVNQHEVGDALQQLFNEGVVARDELWITSKLWCDCFAPQDVKPALQKTLSELQLDCLDLYLMHWPIALKKDHSFDGPDDFVDLSTQPLAATWLAMEAVLSDGLCRHIGVSNFSVRKLEDLMSKAAILPAVNQVEMHPYLQQPELVEFCHRHSIHVTGYCPLGSADRPEHLSDMHLPVLLEDPLLCALADKHHCSSAQVALSWAVQRGISVIPKSVHRQRLIENLGAADVHLTDTDMRDLASLDRYQRYIAGDFWIDRGAVTSMHALWDD</sequence>
<dbReference type="InterPro" id="IPR036812">
    <property type="entry name" value="NAD(P)_OxRdtase_dom_sf"/>
</dbReference>
<evidence type="ECO:0000313" key="8">
    <source>
        <dbReference type="EMBL" id="CAA0106057.1"/>
    </source>
</evidence>
<keyword evidence="2" id="KW-0521">NADP</keyword>
<dbReference type="GO" id="GO:0004090">
    <property type="term" value="F:carbonyl reductase (NADPH) activity"/>
    <property type="evidence" value="ECO:0007669"/>
    <property type="project" value="UniProtKB-EC"/>
</dbReference>
<proteinExistence type="inferred from homology"/>
<dbReference type="EMBL" id="CACSII010000012">
    <property type="protein sequence ID" value="CAA0106057.1"/>
    <property type="molecule type" value="Genomic_DNA"/>
</dbReference>
<protein>
    <submittedName>
        <fullName evidence="8">Aldo/keto reductase</fullName>
        <ecNumber evidence="8">1.1.1.184</ecNumber>
    </submittedName>
</protein>
<dbReference type="InterPro" id="IPR018170">
    <property type="entry name" value="Aldo/ket_reductase_CS"/>
</dbReference>
<evidence type="ECO:0000256" key="3">
    <source>
        <dbReference type="ARBA" id="ARBA00023002"/>
    </source>
</evidence>
<gene>
    <name evidence="8" type="ORF">DPBNPPHM_01235</name>
</gene>
<dbReference type="Pfam" id="PF00248">
    <property type="entry name" value="Aldo_ket_red"/>
    <property type="match status" value="1"/>
</dbReference>
<feature type="active site" description="Proton donor" evidence="4">
    <location>
        <position position="48"/>
    </location>
</feature>
<evidence type="ECO:0000256" key="5">
    <source>
        <dbReference type="PIRSR" id="PIRSR000097-2"/>
    </source>
</evidence>
<dbReference type="EC" id="1.1.1.184" evidence="8"/>
<feature type="site" description="Lowers pKa of active site Tyr" evidence="6">
    <location>
        <position position="77"/>
    </location>
</feature>
<evidence type="ECO:0000259" key="7">
    <source>
        <dbReference type="Pfam" id="PF00248"/>
    </source>
</evidence>
<reference evidence="8 9" key="1">
    <citation type="submission" date="2019-11" db="EMBL/GenBank/DDBJ databases">
        <authorList>
            <person name="Holert J."/>
        </authorList>
    </citation>
    <scope>NUCLEOTIDE SEQUENCE [LARGE SCALE GENOMIC DNA]</scope>
    <source>
        <strain evidence="8">BC5_2</strain>
    </source>
</reference>
<dbReference type="PROSITE" id="PS00062">
    <property type="entry name" value="ALDOKETO_REDUCTASE_2"/>
    <property type="match status" value="1"/>
</dbReference>
<organism evidence="8 9">
    <name type="scientific">BD1-7 clade bacterium</name>
    <dbReference type="NCBI Taxonomy" id="2029982"/>
    <lineage>
        <taxon>Bacteria</taxon>
        <taxon>Pseudomonadati</taxon>
        <taxon>Pseudomonadota</taxon>
        <taxon>Gammaproteobacteria</taxon>
        <taxon>Cellvibrionales</taxon>
        <taxon>Spongiibacteraceae</taxon>
        <taxon>BD1-7 clade</taxon>
    </lineage>
</organism>
<comment type="similarity">
    <text evidence="1">Belongs to the aldo/keto reductase family.</text>
</comment>